<accession>A0A1U9NNS8</accession>
<dbReference type="Gene3D" id="2.60.120.260">
    <property type="entry name" value="Galactose-binding domain-like"/>
    <property type="match status" value="1"/>
</dbReference>
<feature type="chain" id="PRO_5013160474" description="F5/8 type C domain-containing protein" evidence="2">
    <location>
        <begin position="18"/>
        <end position="299"/>
    </location>
</feature>
<feature type="compositionally biased region" description="Basic and acidic residues" evidence="1">
    <location>
        <begin position="126"/>
        <end position="136"/>
    </location>
</feature>
<feature type="signal peptide" evidence="2">
    <location>
        <begin position="1"/>
        <end position="17"/>
    </location>
</feature>
<dbReference type="PROSITE" id="PS51257">
    <property type="entry name" value="PROKAR_LIPOPROTEIN"/>
    <property type="match status" value="1"/>
</dbReference>
<proteinExistence type="predicted"/>
<dbReference type="KEGG" id="alus:STSP2_02459"/>
<dbReference type="Proteomes" id="UP000189674">
    <property type="component" value="Chromosome"/>
</dbReference>
<sequence length="299" mass="32723" precursor="true">MTKRILTTFVMFGFLCAAVVTLSSCGKSEPAAEEETQTTTQGETETEEAAVEETPEEPAKEAEAEEAAEAEEEAEEVAEEPAAEEVTDAVEPEAGTPSTDLVPLPLELPQPMFQGTPADIKVPGGKLEKPRGKPRPDFLAPEGVKNVALNKPVSASDEFPIIGEIEMLTDGDKEAADGSYVDMGPFHQYMTIDLEDTYEIYAIVLWHFHKQPRAYYDVVVQVSNDPEFAEGVTTLFNNDHDNSIGLGAGDDYHYVETSEGKLIDAKGVEARYVRFHSNGNSSNDQNHYIEAEVYGKKPE</sequence>
<keyword evidence="2" id="KW-0732">Signal</keyword>
<dbReference type="SUPFAM" id="SSF49785">
    <property type="entry name" value="Galactose-binding domain-like"/>
    <property type="match status" value="1"/>
</dbReference>
<feature type="compositionally biased region" description="Acidic residues" evidence="1">
    <location>
        <begin position="63"/>
        <end position="91"/>
    </location>
</feature>
<organism evidence="4 5">
    <name type="scientific">Anaerohalosphaera lusitana</name>
    <dbReference type="NCBI Taxonomy" id="1936003"/>
    <lineage>
        <taxon>Bacteria</taxon>
        <taxon>Pseudomonadati</taxon>
        <taxon>Planctomycetota</taxon>
        <taxon>Phycisphaerae</taxon>
        <taxon>Sedimentisphaerales</taxon>
        <taxon>Anaerohalosphaeraceae</taxon>
        <taxon>Anaerohalosphaera</taxon>
    </lineage>
</organism>
<name>A0A1U9NNS8_9BACT</name>
<feature type="region of interest" description="Disordered" evidence="1">
    <location>
        <begin position="121"/>
        <end position="140"/>
    </location>
</feature>
<keyword evidence="5" id="KW-1185">Reference proteome</keyword>
<feature type="domain" description="F5/8 type C" evidence="3">
    <location>
        <begin position="138"/>
        <end position="296"/>
    </location>
</feature>
<evidence type="ECO:0000256" key="2">
    <source>
        <dbReference type="SAM" id="SignalP"/>
    </source>
</evidence>
<dbReference type="EMBL" id="CP019791">
    <property type="protein sequence ID" value="AQT69270.1"/>
    <property type="molecule type" value="Genomic_DNA"/>
</dbReference>
<protein>
    <recommendedName>
        <fullName evidence="3">F5/8 type C domain-containing protein</fullName>
    </recommendedName>
</protein>
<evidence type="ECO:0000313" key="4">
    <source>
        <dbReference type="EMBL" id="AQT69270.1"/>
    </source>
</evidence>
<dbReference type="InterPro" id="IPR000421">
    <property type="entry name" value="FA58C"/>
</dbReference>
<dbReference type="RefSeq" id="WP_205847886.1">
    <property type="nucleotide sequence ID" value="NZ_CP019791.1"/>
</dbReference>
<feature type="region of interest" description="Disordered" evidence="1">
    <location>
        <begin position="24"/>
        <end position="108"/>
    </location>
</feature>
<evidence type="ECO:0000256" key="1">
    <source>
        <dbReference type="SAM" id="MobiDB-lite"/>
    </source>
</evidence>
<dbReference type="InterPro" id="IPR008979">
    <property type="entry name" value="Galactose-bd-like_sf"/>
</dbReference>
<dbReference type="PROSITE" id="PS50022">
    <property type="entry name" value="FA58C_3"/>
    <property type="match status" value="1"/>
</dbReference>
<gene>
    <name evidence="4" type="ORF">STSP2_02459</name>
</gene>
<evidence type="ECO:0000313" key="5">
    <source>
        <dbReference type="Proteomes" id="UP000189674"/>
    </source>
</evidence>
<dbReference type="AlphaFoldDB" id="A0A1U9NNS8"/>
<reference evidence="5" key="1">
    <citation type="submission" date="2017-02" db="EMBL/GenBank/DDBJ databases">
        <title>Comparative genomics and description of representatives of a novel lineage of planctomycetes thriving in anoxic sediments.</title>
        <authorList>
            <person name="Spring S."/>
            <person name="Bunk B."/>
            <person name="Sproer C."/>
        </authorList>
    </citation>
    <scope>NUCLEOTIDE SEQUENCE [LARGE SCALE GENOMIC DNA]</scope>
    <source>
        <strain evidence="5">ST-NAGAB-D1</strain>
    </source>
</reference>
<evidence type="ECO:0000259" key="3">
    <source>
        <dbReference type="PROSITE" id="PS50022"/>
    </source>
</evidence>
<feature type="compositionally biased region" description="Acidic residues" evidence="1">
    <location>
        <begin position="44"/>
        <end position="56"/>
    </location>
</feature>
<dbReference type="STRING" id="1936003.STSP2_02459"/>